<dbReference type="EMBL" id="VTOX01000010">
    <property type="protein sequence ID" value="NKE68490.1"/>
    <property type="molecule type" value="Genomic_DNA"/>
</dbReference>
<reference evidence="5 6" key="1">
    <citation type="journal article" date="2020" name="Nature">
        <title>Bacterial chemolithoautotrophy via manganese oxidation.</title>
        <authorList>
            <person name="Yu H."/>
            <person name="Leadbetter J.R."/>
        </authorList>
    </citation>
    <scope>NUCLEOTIDE SEQUENCE [LARGE SCALE GENOMIC DNA]</scope>
    <source>
        <strain evidence="5 6">RBP-1</strain>
    </source>
</reference>
<dbReference type="InterPro" id="IPR050251">
    <property type="entry name" value="HpcH-HpaI_aldolase"/>
</dbReference>
<dbReference type="Gene3D" id="3.20.20.60">
    <property type="entry name" value="Phosphoenolpyruvate-binding domains"/>
    <property type="match status" value="1"/>
</dbReference>
<keyword evidence="3" id="KW-0456">Lyase</keyword>
<evidence type="ECO:0000313" key="5">
    <source>
        <dbReference type="EMBL" id="NKE68490.1"/>
    </source>
</evidence>
<dbReference type="InterPro" id="IPR040442">
    <property type="entry name" value="Pyrv_kinase-like_dom_sf"/>
</dbReference>
<dbReference type="Proteomes" id="UP000521868">
    <property type="component" value="Unassembled WGS sequence"/>
</dbReference>
<comment type="similarity">
    <text evidence="1">Belongs to the HpcH/HpaI aldolase family.</text>
</comment>
<name>A0A7X6DJW5_9BURK</name>
<evidence type="ECO:0000256" key="1">
    <source>
        <dbReference type="ARBA" id="ARBA00005568"/>
    </source>
</evidence>
<accession>A0A7X6DJW5</accession>
<dbReference type="GO" id="GO:0016832">
    <property type="term" value="F:aldehyde-lyase activity"/>
    <property type="evidence" value="ECO:0007669"/>
    <property type="project" value="TreeGrafter"/>
</dbReference>
<dbReference type="PANTHER" id="PTHR30502:SF0">
    <property type="entry name" value="PHOSPHOENOLPYRUVATE CARBOXYLASE FAMILY PROTEIN"/>
    <property type="match status" value="1"/>
</dbReference>
<dbReference type="PANTHER" id="PTHR30502">
    <property type="entry name" value="2-KETO-3-DEOXY-L-RHAMNONATE ALDOLASE"/>
    <property type="match status" value="1"/>
</dbReference>
<sequence>MRVPSFRERLARGEILVGCNIRHSRTAEIGAILADCGFAWIMLDSEHSPVPTGAAYDMALGALRAGVMPFARVRRNEPAEIASCLTNGALGVLVPHVNRPEEAACAARATRFPPQGELSVPGSIPQFGYRHSLVEATALFNAHAVTAVMIESRVALANVEAIAATPGVDVLFIGASDLIYDLGLPGGYESAQMADAVRRTVAAATACGKHVGMGGIRDDGLWQRFIDDGVRMVLTENDLTMLVRRATERAAFFQGLQAR</sequence>
<dbReference type="InterPro" id="IPR015813">
    <property type="entry name" value="Pyrv/PenolPyrv_kinase-like_dom"/>
</dbReference>
<evidence type="ECO:0000256" key="3">
    <source>
        <dbReference type="ARBA" id="ARBA00023239"/>
    </source>
</evidence>
<feature type="domain" description="HpcH/HpaI aldolase/citrate lyase" evidence="4">
    <location>
        <begin position="29"/>
        <end position="209"/>
    </location>
</feature>
<gene>
    <name evidence="5" type="ORF">RAMLITH_21970</name>
</gene>
<dbReference type="GO" id="GO:0046872">
    <property type="term" value="F:metal ion binding"/>
    <property type="evidence" value="ECO:0007669"/>
    <property type="project" value="UniProtKB-KW"/>
</dbReference>
<dbReference type="SUPFAM" id="SSF51621">
    <property type="entry name" value="Phosphoenolpyruvate/pyruvate domain"/>
    <property type="match status" value="1"/>
</dbReference>
<keyword evidence="6" id="KW-1185">Reference proteome</keyword>
<comment type="caution">
    <text evidence="5">The sequence shown here is derived from an EMBL/GenBank/DDBJ whole genome shotgun (WGS) entry which is preliminary data.</text>
</comment>
<dbReference type="AlphaFoldDB" id="A0A7X6DJW5"/>
<evidence type="ECO:0000259" key="4">
    <source>
        <dbReference type="Pfam" id="PF03328"/>
    </source>
</evidence>
<dbReference type="RefSeq" id="WP_168109606.1">
    <property type="nucleotide sequence ID" value="NZ_VTOX01000010.1"/>
</dbReference>
<evidence type="ECO:0000256" key="2">
    <source>
        <dbReference type="ARBA" id="ARBA00022723"/>
    </source>
</evidence>
<dbReference type="InterPro" id="IPR005000">
    <property type="entry name" value="Aldolase/citrate-lyase_domain"/>
</dbReference>
<proteinExistence type="inferred from homology"/>
<organism evidence="5 6">
    <name type="scientific">Ramlibacter lithotrophicus</name>
    <dbReference type="NCBI Taxonomy" id="2606681"/>
    <lineage>
        <taxon>Bacteria</taxon>
        <taxon>Pseudomonadati</taxon>
        <taxon>Pseudomonadota</taxon>
        <taxon>Betaproteobacteria</taxon>
        <taxon>Burkholderiales</taxon>
        <taxon>Comamonadaceae</taxon>
        <taxon>Ramlibacter</taxon>
    </lineage>
</organism>
<keyword evidence="2" id="KW-0479">Metal-binding</keyword>
<dbReference type="GO" id="GO:0005737">
    <property type="term" value="C:cytoplasm"/>
    <property type="evidence" value="ECO:0007669"/>
    <property type="project" value="TreeGrafter"/>
</dbReference>
<dbReference type="Pfam" id="PF03328">
    <property type="entry name" value="HpcH_HpaI"/>
    <property type="match status" value="1"/>
</dbReference>
<evidence type="ECO:0000313" key="6">
    <source>
        <dbReference type="Proteomes" id="UP000521868"/>
    </source>
</evidence>
<protein>
    <submittedName>
        <fullName evidence="5">Aldolase</fullName>
    </submittedName>
</protein>